<name>A0AA36IIN1_9DINO</name>
<dbReference type="InterPro" id="IPR016024">
    <property type="entry name" value="ARM-type_fold"/>
</dbReference>
<dbReference type="Gene3D" id="1.25.10.10">
    <property type="entry name" value="Leucine-rich Repeat Variant"/>
    <property type="match status" value="3"/>
</dbReference>
<sequence>MAKVVFQKITGESLEHTLHSADDAVSSFKEAIAGKVQVPAMCQRLTLQNADESASAILEKSKPFMAARVAKPFQNLSIREFSAISSLASPPHRLQRCFTIVVKLLEGGKLLAGKGRKARRTWAECVGFLRPALTFLDAVQNWVFDVFDGTISEEQVSQAEKMAKQMGAEFSPQVLNKTSWVAALLCTWAIGALRFYREDLPRFTGTSLELEDAAPMALYLKDAACHLYLITDLQPLWRALEFNTDERLPAVAALGVLGNRCPSQSLPALAKLMTCSDFKLRAAAARAVQSAWAPGDAAALGILLNFLPRLPSNTFCSSQAVEAVAHLGRGSFQALEIIIPVLNADAEADRDCALAHFTALEDSADAKDVLARLARALEQRSTSQVLDALAILSQRDYSAVLGSMLRFLQGEKVMQARAAEAAAKFAAQEEEELVQSMQACLRQLDEKVAATTVAISLATISPSSYRDAIKALCKQLGTAGNYQPVIEGLGRVAREADEEVIRALVHFVRRGDRVVTSAPQIAYFAAALDVLKRIASAEVLEEASAQVMWAYANKASKTGEKEFCRAMVPLNCQVKKKVFTELAKGFRHASPGVRNACMEVYRKLSSRALDTAMEVLTDTALHETLTLAQCAALQVLPRITDETRGKAIAGTLLSLADQATDVAVKSAALGAIRAVPDPSLADSLRRHAQDLDESVRLAALQALLSQPLGAVEICLRSLEDSSSKVALLAAQAIPSLEVEGREEELVLHLTPLLQHGDVLVREAAANALGCSKEGKANALRALQQETAWRERETAVISARQEAIRRLTAAMQS</sequence>
<dbReference type="Gene3D" id="1.20.920.60">
    <property type="match status" value="1"/>
</dbReference>
<evidence type="ECO:0000313" key="1">
    <source>
        <dbReference type="EMBL" id="CAJ1388308.1"/>
    </source>
</evidence>
<dbReference type="EMBL" id="CAUJNA010001668">
    <property type="protein sequence ID" value="CAJ1388308.1"/>
    <property type="molecule type" value="Genomic_DNA"/>
</dbReference>
<organism evidence="1 2">
    <name type="scientific">Effrenium voratum</name>
    <dbReference type="NCBI Taxonomy" id="2562239"/>
    <lineage>
        <taxon>Eukaryota</taxon>
        <taxon>Sar</taxon>
        <taxon>Alveolata</taxon>
        <taxon>Dinophyceae</taxon>
        <taxon>Suessiales</taxon>
        <taxon>Symbiodiniaceae</taxon>
        <taxon>Effrenium</taxon>
    </lineage>
</organism>
<reference evidence="1" key="1">
    <citation type="submission" date="2023-08" db="EMBL/GenBank/DDBJ databases">
        <authorList>
            <person name="Chen Y."/>
            <person name="Shah S."/>
            <person name="Dougan E. K."/>
            <person name="Thang M."/>
            <person name="Chan C."/>
        </authorList>
    </citation>
    <scope>NUCLEOTIDE SEQUENCE</scope>
</reference>
<dbReference type="InterPro" id="IPR011989">
    <property type="entry name" value="ARM-like"/>
</dbReference>
<dbReference type="Proteomes" id="UP001178507">
    <property type="component" value="Unassembled WGS sequence"/>
</dbReference>
<proteinExistence type="predicted"/>
<dbReference type="SUPFAM" id="SSF48371">
    <property type="entry name" value="ARM repeat"/>
    <property type="match status" value="1"/>
</dbReference>
<comment type="caution">
    <text evidence="1">The sequence shown here is derived from an EMBL/GenBank/DDBJ whole genome shotgun (WGS) entry which is preliminary data.</text>
</comment>
<accession>A0AA36IIN1</accession>
<gene>
    <name evidence="1" type="ORF">EVOR1521_LOCUS14207</name>
</gene>
<protein>
    <submittedName>
        <fullName evidence="1">Uncharacterized protein</fullName>
    </submittedName>
</protein>
<dbReference type="AlphaFoldDB" id="A0AA36IIN1"/>
<keyword evidence="2" id="KW-1185">Reference proteome</keyword>
<evidence type="ECO:0000313" key="2">
    <source>
        <dbReference type="Proteomes" id="UP001178507"/>
    </source>
</evidence>